<protein>
    <submittedName>
        <fullName evidence="1">Uncharacterized protein</fullName>
    </submittedName>
</protein>
<dbReference type="Proteomes" id="UP000077266">
    <property type="component" value="Unassembled WGS sequence"/>
</dbReference>
<accession>A0A165MTB9</accession>
<evidence type="ECO:0000313" key="2">
    <source>
        <dbReference type="Proteomes" id="UP000077266"/>
    </source>
</evidence>
<organism evidence="1 2">
    <name type="scientific">Exidia glandulosa HHB12029</name>
    <dbReference type="NCBI Taxonomy" id="1314781"/>
    <lineage>
        <taxon>Eukaryota</taxon>
        <taxon>Fungi</taxon>
        <taxon>Dikarya</taxon>
        <taxon>Basidiomycota</taxon>
        <taxon>Agaricomycotina</taxon>
        <taxon>Agaricomycetes</taxon>
        <taxon>Auriculariales</taxon>
        <taxon>Exidiaceae</taxon>
        <taxon>Exidia</taxon>
    </lineage>
</organism>
<gene>
    <name evidence="1" type="ORF">EXIGLDRAFT_831269</name>
</gene>
<name>A0A165MTB9_EXIGL</name>
<dbReference type="InParanoid" id="A0A165MTB9"/>
<dbReference type="AlphaFoldDB" id="A0A165MTB9"/>
<dbReference type="EMBL" id="KV425907">
    <property type="protein sequence ID" value="KZV99724.1"/>
    <property type="molecule type" value="Genomic_DNA"/>
</dbReference>
<sequence>MPFELQLRVLGFLPEGFHTSSAACMALAHSSWTDAALEELYRHIVFNVSAPYPDELDEYASIHSHPWISRVRQLAWTMSQKQSPAPRVRILDITFKDGYMRVKEFEDAITDLATCLRHMQHLQYLYVRTLDKRGILFGELTYFLAHNATKLRGLHLARPVTDVAVECGILDPLFDAICDLGKRTDERLVLVVFPEVLSEIDFSHFAEVPLSVVECDDEWDDFNTTLWLDLSAYAALDSNTDALLEAYLQDVRREFTRGAERTWSRYLSQRNAGLLPYQLRCLHLYITTEEIRRGVLRRTFDTIASSPRLDDLKTFCLRFPESQDPLPTAALLAALAPPIRVPCHIRIVQEDDDDDAPPVPLDVDPEQLVVSLGKTCPSLRVVSLSSVVWTLQDMESNRWERLALADAKMLMPVLL</sequence>
<reference evidence="1 2" key="1">
    <citation type="journal article" date="2016" name="Mol. Biol. Evol.">
        <title>Comparative Genomics of Early-Diverging Mushroom-Forming Fungi Provides Insights into the Origins of Lignocellulose Decay Capabilities.</title>
        <authorList>
            <person name="Nagy L.G."/>
            <person name="Riley R."/>
            <person name="Tritt A."/>
            <person name="Adam C."/>
            <person name="Daum C."/>
            <person name="Floudas D."/>
            <person name="Sun H."/>
            <person name="Yadav J.S."/>
            <person name="Pangilinan J."/>
            <person name="Larsson K.H."/>
            <person name="Matsuura K."/>
            <person name="Barry K."/>
            <person name="Labutti K."/>
            <person name="Kuo R."/>
            <person name="Ohm R.A."/>
            <person name="Bhattacharya S.S."/>
            <person name="Shirouzu T."/>
            <person name="Yoshinaga Y."/>
            <person name="Martin F.M."/>
            <person name="Grigoriev I.V."/>
            <person name="Hibbett D.S."/>
        </authorList>
    </citation>
    <scope>NUCLEOTIDE SEQUENCE [LARGE SCALE GENOMIC DNA]</scope>
    <source>
        <strain evidence="1 2">HHB12029</strain>
    </source>
</reference>
<keyword evidence="2" id="KW-1185">Reference proteome</keyword>
<proteinExistence type="predicted"/>
<evidence type="ECO:0000313" key="1">
    <source>
        <dbReference type="EMBL" id="KZV99724.1"/>
    </source>
</evidence>